<dbReference type="InterPro" id="IPR033719">
    <property type="entry name" value="NAGS_kin"/>
</dbReference>
<dbReference type="Pfam" id="PF00696">
    <property type="entry name" value="AA_kinase"/>
    <property type="match status" value="1"/>
</dbReference>
<evidence type="ECO:0000256" key="5">
    <source>
        <dbReference type="ARBA" id="ARBA00022679"/>
    </source>
</evidence>
<reference evidence="10 11" key="1">
    <citation type="journal article" date="2020" name="Arch. Microbiol.">
        <title>The genome sequence of the giant phototrophic gammaproteobacterium Thiospirillum jenense gives insight into its physiological properties and phylogenetic relationships.</title>
        <authorList>
            <person name="Imhoff J.F."/>
            <person name="Meyer T.E."/>
            <person name="Kyndt J.A."/>
        </authorList>
    </citation>
    <scope>NUCLEOTIDE SEQUENCE [LARGE SCALE GENOMIC DNA]</scope>
    <source>
        <strain evidence="10 11">DSM 216</strain>
    </source>
</reference>
<dbReference type="UniPathway" id="UPA00068">
    <property type="reaction ID" value="UER00106"/>
</dbReference>
<comment type="catalytic activity">
    <reaction evidence="7 8">
        <text>L-glutamate + acetyl-CoA = N-acetyl-L-glutamate + CoA + H(+)</text>
        <dbReference type="Rhea" id="RHEA:24292"/>
        <dbReference type="ChEBI" id="CHEBI:15378"/>
        <dbReference type="ChEBI" id="CHEBI:29985"/>
        <dbReference type="ChEBI" id="CHEBI:44337"/>
        <dbReference type="ChEBI" id="CHEBI:57287"/>
        <dbReference type="ChEBI" id="CHEBI:57288"/>
        <dbReference type="EC" id="2.3.1.1"/>
    </reaction>
</comment>
<keyword evidence="5 8" id="KW-0808">Transferase</keyword>
<dbReference type="SUPFAM" id="SSF53633">
    <property type="entry name" value="Carbamate kinase-like"/>
    <property type="match status" value="1"/>
</dbReference>
<dbReference type="InterPro" id="IPR001048">
    <property type="entry name" value="Asp/Glu/Uridylate_kinase"/>
</dbReference>
<comment type="caution">
    <text evidence="10">The sequence shown here is derived from an EMBL/GenBank/DDBJ whole genome shotgun (WGS) entry which is preliminary data.</text>
</comment>
<evidence type="ECO:0000256" key="4">
    <source>
        <dbReference type="ARBA" id="ARBA00022605"/>
    </source>
</evidence>
<name>A0A839HC56_9GAMM</name>
<evidence type="ECO:0000313" key="11">
    <source>
        <dbReference type="Proteomes" id="UP000548632"/>
    </source>
</evidence>
<comment type="similarity">
    <text evidence="2 8">Belongs to the acetyltransferase family. ArgA subfamily.</text>
</comment>
<dbReference type="CDD" id="cd04237">
    <property type="entry name" value="AAK_NAGS-ABP"/>
    <property type="match status" value="1"/>
</dbReference>
<dbReference type="RefSeq" id="WP_182583875.1">
    <property type="nucleotide sequence ID" value="NZ_JABVCQ010000015.1"/>
</dbReference>
<evidence type="ECO:0000256" key="8">
    <source>
        <dbReference type="HAMAP-Rule" id="MF_01105"/>
    </source>
</evidence>
<dbReference type="PANTHER" id="PTHR30602">
    <property type="entry name" value="AMINO-ACID ACETYLTRANSFERASE"/>
    <property type="match status" value="1"/>
</dbReference>
<keyword evidence="8" id="KW-0963">Cytoplasm</keyword>
<evidence type="ECO:0000256" key="6">
    <source>
        <dbReference type="ARBA" id="ARBA00023315"/>
    </source>
</evidence>
<dbReference type="NCBIfam" id="NF003641">
    <property type="entry name" value="PRK05279.1"/>
    <property type="match status" value="1"/>
</dbReference>
<accession>A0A839HC56</accession>
<dbReference type="Pfam" id="PF00583">
    <property type="entry name" value="Acetyltransf_1"/>
    <property type="match status" value="1"/>
</dbReference>
<evidence type="ECO:0000256" key="1">
    <source>
        <dbReference type="ARBA" id="ARBA00004925"/>
    </source>
</evidence>
<keyword evidence="4 8" id="KW-0028">Amino-acid biosynthesis</keyword>
<protein>
    <recommendedName>
        <fullName evidence="8">Amino-acid acetyltransferase</fullName>
        <ecNumber evidence="8">2.3.1.1</ecNumber>
    </recommendedName>
    <alternativeName>
        <fullName evidence="8">N-acetylglutamate synthase</fullName>
        <shortName evidence="8">AGS</shortName>
        <shortName evidence="8">NAGS</shortName>
    </alternativeName>
</protein>
<proteinExistence type="inferred from homology"/>
<dbReference type="InterPro" id="IPR016181">
    <property type="entry name" value="Acyl_CoA_acyltransferase"/>
</dbReference>
<dbReference type="PIRSF" id="PIRSF000423">
    <property type="entry name" value="ArgA"/>
    <property type="match status" value="1"/>
</dbReference>
<dbReference type="EC" id="2.3.1.1" evidence="8"/>
<feature type="domain" description="N-acetyltransferase" evidence="9">
    <location>
        <begin position="292"/>
        <end position="438"/>
    </location>
</feature>
<evidence type="ECO:0000256" key="2">
    <source>
        <dbReference type="ARBA" id="ARBA00009145"/>
    </source>
</evidence>
<evidence type="ECO:0000313" key="10">
    <source>
        <dbReference type="EMBL" id="MBB1126251.1"/>
    </source>
</evidence>
<evidence type="ECO:0000256" key="3">
    <source>
        <dbReference type="ARBA" id="ARBA00022571"/>
    </source>
</evidence>
<keyword evidence="11" id="KW-1185">Reference proteome</keyword>
<comment type="miscellaneous">
    <text evidence="8">In bacteria which possess the bifunctional enzyme ornithine acetyltransferase/N-acetylglutamate synthase (ArgJ), ArgA fulfills an anaplerotic role.</text>
</comment>
<dbReference type="GO" id="GO:0004042">
    <property type="term" value="F:L-glutamate N-acetyltransferase activity"/>
    <property type="evidence" value="ECO:0007669"/>
    <property type="project" value="UniProtKB-UniRule"/>
</dbReference>
<dbReference type="PROSITE" id="PS51186">
    <property type="entry name" value="GNAT"/>
    <property type="match status" value="1"/>
</dbReference>
<evidence type="ECO:0000256" key="7">
    <source>
        <dbReference type="ARBA" id="ARBA00048372"/>
    </source>
</evidence>
<gene>
    <name evidence="8 10" type="primary">argA</name>
    <name evidence="10" type="ORF">HUK38_08405</name>
</gene>
<organism evidence="10 11">
    <name type="scientific">Thiospirillum jenense</name>
    <dbReference type="NCBI Taxonomy" id="1653858"/>
    <lineage>
        <taxon>Bacteria</taxon>
        <taxon>Pseudomonadati</taxon>
        <taxon>Pseudomonadota</taxon>
        <taxon>Gammaproteobacteria</taxon>
        <taxon>Chromatiales</taxon>
        <taxon>Chromatiaceae</taxon>
        <taxon>Thiospirillum</taxon>
    </lineage>
</organism>
<dbReference type="SUPFAM" id="SSF55729">
    <property type="entry name" value="Acyl-CoA N-acyltransferases (Nat)"/>
    <property type="match status" value="1"/>
</dbReference>
<dbReference type="InterPro" id="IPR036393">
    <property type="entry name" value="AceGlu_kinase-like_sf"/>
</dbReference>
<dbReference type="CDD" id="cd04301">
    <property type="entry name" value="NAT_SF"/>
    <property type="match status" value="1"/>
</dbReference>
<evidence type="ECO:0000259" key="9">
    <source>
        <dbReference type="PROSITE" id="PS51186"/>
    </source>
</evidence>
<sequence length="438" mass="47637">MRAVTDPVVHWLRQFTPYVHQHRGATFVITCGGETLNDGSFTQFAQDIALLHGLGIKLVLVHGARPQIADCLAVHKIAMNYVNGVRVTDAAALPCVKSAIGAVRIDIEAQLSLGLMNTPMAGIRLSVATGNFVIARPYGIINGVDYQHTGVVRRIDHNALNARLDAGAIALVSPLGYAPTGDIFNLTAADVARSIALGLGADKLIFLIDPPGLCTADGQRISTLLFDQVENLISTTPALTEEMTQVLRAGAAACRAGIRRVHFIDRTQNGALLKELFTRDGAGTLLSSEPFEALRPAQPDDVAGILALLAPLEQQGIVVHRSYEQLEHAIHQFHVAQCENTIIACAAFYPYYDERIGELAALAVHPDYRAQGRGARLLAQIETLARSQGLTRLFVLTTQTAHWFRERGFIPAPLSELPIAKKTQYNFQRNSQMYIKSL</sequence>
<dbReference type="NCBIfam" id="TIGR01890">
    <property type="entry name" value="N-Ac-Glu-synth"/>
    <property type="match status" value="1"/>
</dbReference>
<dbReference type="EMBL" id="JABVCQ010000015">
    <property type="protein sequence ID" value="MBB1126251.1"/>
    <property type="molecule type" value="Genomic_DNA"/>
</dbReference>
<keyword evidence="3 8" id="KW-0055">Arginine biosynthesis</keyword>
<dbReference type="InterPro" id="IPR000182">
    <property type="entry name" value="GNAT_dom"/>
</dbReference>
<dbReference type="GO" id="GO:0006526">
    <property type="term" value="P:L-arginine biosynthetic process"/>
    <property type="evidence" value="ECO:0007669"/>
    <property type="project" value="UniProtKB-UniRule"/>
</dbReference>
<dbReference type="AlphaFoldDB" id="A0A839HC56"/>
<dbReference type="Proteomes" id="UP000548632">
    <property type="component" value="Unassembled WGS sequence"/>
</dbReference>
<dbReference type="HAMAP" id="MF_01105">
    <property type="entry name" value="N_acetyl_glu_synth"/>
    <property type="match status" value="1"/>
</dbReference>
<dbReference type="GO" id="GO:0005737">
    <property type="term" value="C:cytoplasm"/>
    <property type="evidence" value="ECO:0007669"/>
    <property type="project" value="UniProtKB-SubCell"/>
</dbReference>
<comment type="subcellular location">
    <subcellularLocation>
        <location evidence="8">Cytoplasm</location>
    </subcellularLocation>
</comment>
<dbReference type="InterPro" id="IPR010167">
    <property type="entry name" value="NH2A_AcTrfase"/>
</dbReference>
<comment type="pathway">
    <text evidence="1 8">Amino-acid biosynthesis; L-arginine biosynthesis; N(2)-acetyl-L-ornithine from L-glutamate: step 1/4.</text>
</comment>
<dbReference type="Gene3D" id="3.40.630.30">
    <property type="match status" value="1"/>
</dbReference>
<dbReference type="Gene3D" id="3.40.1160.10">
    <property type="entry name" value="Acetylglutamate kinase-like"/>
    <property type="match status" value="1"/>
</dbReference>
<keyword evidence="6 8" id="KW-0012">Acyltransferase</keyword>
<dbReference type="PANTHER" id="PTHR30602:SF12">
    <property type="entry name" value="AMINO-ACID ACETYLTRANSFERASE NAGS1, CHLOROPLASTIC-RELATED"/>
    <property type="match status" value="1"/>
</dbReference>